<evidence type="ECO:0000259" key="2">
    <source>
        <dbReference type="PROSITE" id="PS51740"/>
    </source>
</evidence>
<gene>
    <name evidence="3" type="ORF">OB960_22290</name>
</gene>
<dbReference type="PANTHER" id="PTHR34860:SF7">
    <property type="entry name" value="TRANSCRIPTION REGULATOR, SPOVT_ABRB FAMILY"/>
    <property type="match status" value="1"/>
</dbReference>
<dbReference type="Proteomes" id="UP001321018">
    <property type="component" value="Unassembled WGS sequence"/>
</dbReference>
<dbReference type="InterPro" id="IPR007159">
    <property type="entry name" value="SpoVT-AbrB_dom"/>
</dbReference>
<dbReference type="RefSeq" id="WP_338005920.1">
    <property type="nucleotide sequence ID" value="NZ_JAOPKA010000022.1"/>
</dbReference>
<evidence type="ECO:0000313" key="4">
    <source>
        <dbReference type="Proteomes" id="UP001321018"/>
    </source>
</evidence>
<dbReference type="SUPFAM" id="SSF89447">
    <property type="entry name" value="AbrB/MazE/MraZ-like"/>
    <property type="match status" value="1"/>
</dbReference>
<evidence type="ECO:0000313" key="3">
    <source>
        <dbReference type="EMBL" id="MCU4744114.1"/>
    </source>
</evidence>
<protein>
    <submittedName>
        <fullName evidence="3">AbrB/MazE/SpoVT family DNA-binding domain-containing protein</fullName>
    </submittedName>
</protein>
<proteinExistence type="predicted"/>
<comment type="caution">
    <text evidence="3">The sequence shown here is derived from an EMBL/GenBank/DDBJ whole genome shotgun (WGS) entry which is preliminary data.</text>
</comment>
<dbReference type="GO" id="GO:0003677">
    <property type="term" value="F:DNA binding"/>
    <property type="evidence" value="ECO:0007669"/>
    <property type="project" value="UniProtKB-KW"/>
</dbReference>
<dbReference type="Pfam" id="PF04014">
    <property type="entry name" value="MazE_antitoxin"/>
    <property type="match status" value="1"/>
</dbReference>
<keyword evidence="3" id="KW-0238">DNA-binding</keyword>
<dbReference type="PANTHER" id="PTHR34860">
    <property type="entry name" value="REPRESSOR-LIKE PROTEIN SSO7C3"/>
    <property type="match status" value="1"/>
</dbReference>
<dbReference type="PROSITE" id="PS51740">
    <property type="entry name" value="SPOVT_ABRB"/>
    <property type="match status" value="1"/>
</dbReference>
<accession>A0AAP2Z2L5</accession>
<reference evidence="3" key="1">
    <citation type="submission" date="2022-09" db="EMBL/GenBank/DDBJ databases">
        <title>Enrichment on poylsaccharides allowed isolation of novel metabolic and taxonomic groups of Haloarchaea.</title>
        <authorList>
            <person name="Sorokin D.Y."/>
            <person name="Elcheninov A.G."/>
            <person name="Khizhniak T.V."/>
            <person name="Kolganova T.V."/>
            <person name="Kublanov I.V."/>
        </authorList>
    </citation>
    <scope>NUCLEOTIDE SEQUENCE</scope>
    <source>
        <strain evidence="3">AArc-xg1-1</strain>
    </source>
</reference>
<dbReference type="Gene3D" id="2.10.260.10">
    <property type="match status" value="1"/>
</dbReference>
<dbReference type="InterPro" id="IPR052975">
    <property type="entry name" value="Repressor-like_regulatory"/>
</dbReference>
<feature type="domain" description="SpoVT-AbrB" evidence="2">
    <location>
        <begin position="7"/>
        <end position="52"/>
    </location>
</feature>
<feature type="compositionally biased region" description="Basic and acidic residues" evidence="1">
    <location>
        <begin position="77"/>
        <end position="93"/>
    </location>
</feature>
<dbReference type="EMBL" id="JAOPKA010000022">
    <property type="protein sequence ID" value="MCU4744114.1"/>
    <property type="molecule type" value="Genomic_DNA"/>
</dbReference>
<dbReference type="InterPro" id="IPR037914">
    <property type="entry name" value="SpoVT-AbrB_sf"/>
</dbReference>
<sequence length="102" mass="11381">MSKTSDSEVVRVSQKGQATIPKSLRDKLGIDAPGEVIFYEDDERIIVEPVPSIGELAGIHADESMESGEILETVAEEAQREREQEEATFERLHPQRQGTDDE</sequence>
<dbReference type="AlphaFoldDB" id="A0AAP2Z2L5"/>
<organism evidence="3 4">
    <name type="scientific">Natronoglomus mannanivorans</name>
    <dbReference type="NCBI Taxonomy" id="2979990"/>
    <lineage>
        <taxon>Archaea</taxon>
        <taxon>Methanobacteriati</taxon>
        <taxon>Methanobacteriota</taxon>
        <taxon>Stenosarchaea group</taxon>
        <taxon>Halobacteria</taxon>
        <taxon>Halobacteriales</taxon>
        <taxon>Natrialbaceae</taxon>
        <taxon>Natronoglomus</taxon>
    </lineage>
</organism>
<evidence type="ECO:0000256" key="1">
    <source>
        <dbReference type="SAM" id="MobiDB-lite"/>
    </source>
</evidence>
<name>A0AAP2Z2L5_9EURY</name>
<dbReference type="SMART" id="SM00966">
    <property type="entry name" value="SpoVT_AbrB"/>
    <property type="match status" value="1"/>
</dbReference>
<dbReference type="NCBIfam" id="TIGR01439">
    <property type="entry name" value="lp_hng_hel_AbrB"/>
    <property type="match status" value="1"/>
</dbReference>
<feature type="region of interest" description="Disordered" evidence="1">
    <location>
        <begin position="76"/>
        <end position="102"/>
    </location>
</feature>